<protein>
    <recommendedName>
        <fullName evidence="5">Sporozoite invasion-associated protein 2</fullName>
    </recommendedName>
</protein>
<proteinExistence type="predicted"/>
<sequence>MYKIFIIFCIFGTIFANDEESNEKYIDLLPEEEKQEFLNRIARRILEGINSDDTPNQSHVEINDDQLNEHHAYVQDIINEESQNLKNERRKDGGSTENKYIDLTLRDGKREKRKNDEKIQPETTSEPDYNVISVKPVYGEDYNDAQDAKKVLRNENIEVEQGLTLITNTSRDMPTSESVTEQGVQQVIEHLRIDDKNPRKDMNNNYTQSTEIEDFEPNFTESTSESNVDYEIITSTTPENTNTTIDDKVSWGSTQKKYLSLEDESINDEKSLINTSSTTEESVKSLVTTNLESETKASTIDTESVTKDNLTETTLNSVIGNFSYIDGESRRHSEILNETSTSTINIDIFTTTILPPNISNISREIGTTTKEDIKESIAHDSSPTKIEQNVSTPSFKIEKDIKPNLRQRLDLFESASEIPKLNVVATPKGEYKVYEIAAKKPSFALINDINLPYKQPNYVPIYNYAPENAYFKPNNRFGPNLYNEEEDSYERNLRTRVRTINHENDLKLDIPESSRFFGHKKLNSYSTNVNYPSKNKISKLYELLKPSKKVINQNIHYNPYDYLDIDYNINRFNGLNMLRSGYDGSQYNRFPNSDDSDHPINMYKNDNVKDHITAVRKLMYLLKIFGTKTDNPTIRKSELDPIKINKKTKGVDYYFERIHSDEDVLVSPMTIPSRFKIKQKHNAVPKNGIESNRFLEPDNLVPFYELNEYGEDKINFNSFFQGMINVLKDIIKFDNKVLELYAWLPTTVELQGTIRTLLETSYFLKKGYIVPRKYLELFKYVAYLYEISKIDIEENLVKPKKYPEYLQFRNKKIHKKRVLPKNKRKQKFRQPLIMWRDFAKYIRNVHEIGSDKLNIFDEVEDFLQNLLYNLGDFHEAIKNIAGITTYRTQNWFNDLQNIYFNKASRKQIGQVVLHSGLVNLLDKIKKDTNNGVEADYRRFIKNNKRDVQRTKEDFKFVLQVLYELNRM</sequence>
<evidence type="ECO:0000313" key="3">
    <source>
        <dbReference type="EMBL" id="CAH0717045.1"/>
    </source>
</evidence>
<dbReference type="EMBL" id="OV170231">
    <property type="protein sequence ID" value="CAH0717045.1"/>
    <property type="molecule type" value="Genomic_DNA"/>
</dbReference>
<feature type="non-terminal residue" evidence="3">
    <location>
        <position position="967"/>
    </location>
</feature>
<evidence type="ECO:0000256" key="2">
    <source>
        <dbReference type="SAM" id="SignalP"/>
    </source>
</evidence>
<feature type="signal peptide" evidence="2">
    <location>
        <begin position="1"/>
        <end position="16"/>
    </location>
</feature>
<dbReference type="OrthoDB" id="7493403at2759"/>
<reference evidence="3" key="1">
    <citation type="submission" date="2021-12" db="EMBL/GenBank/DDBJ databases">
        <authorList>
            <person name="Martin H S."/>
        </authorList>
    </citation>
    <scope>NUCLEOTIDE SEQUENCE</scope>
</reference>
<evidence type="ECO:0000256" key="1">
    <source>
        <dbReference type="SAM" id="MobiDB-lite"/>
    </source>
</evidence>
<dbReference type="Proteomes" id="UP000838878">
    <property type="component" value="Chromosome 11"/>
</dbReference>
<feature type="chain" id="PRO_5035434958" description="Sporozoite invasion-associated protein 2" evidence="2">
    <location>
        <begin position="17"/>
        <end position="967"/>
    </location>
</feature>
<dbReference type="AlphaFoldDB" id="A0A8J9Y8B6"/>
<keyword evidence="2" id="KW-0732">Signal</keyword>
<keyword evidence="4" id="KW-1185">Reference proteome</keyword>
<name>A0A8J9Y8B6_9NEOP</name>
<evidence type="ECO:0008006" key="5">
    <source>
        <dbReference type="Google" id="ProtNLM"/>
    </source>
</evidence>
<accession>A0A8J9Y8B6</accession>
<feature type="region of interest" description="Disordered" evidence="1">
    <location>
        <begin position="80"/>
        <end position="127"/>
    </location>
</feature>
<gene>
    <name evidence="3" type="ORF">BINO364_LOCUS3692</name>
</gene>
<feature type="compositionally biased region" description="Basic and acidic residues" evidence="1">
    <location>
        <begin position="104"/>
        <end position="120"/>
    </location>
</feature>
<organism evidence="3 4">
    <name type="scientific">Brenthis ino</name>
    <name type="common">lesser marbled fritillary</name>
    <dbReference type="NCBI Taxonomy" id="405034"/>
    <lineage>
        <taxon>Eukaryota</taxon>
        <taxon>Metazoa</taxon>
        <taxon>Ecdysozoa</taxon>
        <taxon>Arthropoda</taxon>
        <taxon>Hexapoda</taxon>
        <taxon>Insecta</taxon>
        <taxon>Pterygota</taxon>
        <taxon>Neoptera</taxon>
        <taxon>Endopterygota</taxon>
        <taxon>Lepidoptera</taxon>
        <taxon>Glossata</taxon>
        <taxon>Ditrysia</taxon>
        <taxon>Papilionoidea</taxon>
        <taxon>Nymphalidae</taxon>
        <taxon>Heliconiinae</taxon>
        <taxon>Argynnini</taxon>
        <taxon>Brenthis</taxon>
    </lineage>
</organism>
<evidence type="ECO:0000313" key="4">
    <source>
        <dbReference type="Proteomes" id="UP000838878"/>
    </source>
</evidence>